<comment type="caution">
    <text evidence="10">The sequence shown here is derived from an EMBL/GenBank/DDBJ whole genome shotgun (WGS) entry which is preliminary data.</text>
</comment>
<evidence type="ECO:0000256" key="1">
    <source>
        <dbReference type="ARBA" id="ARBA00004479"/>
    </source>
</evidence>
<evidence type="ECO:0000256" key="4">
    <source>
        <dbReference type="ARBA" id="ARBA00022729"/>
    </source>
</evidence>
<sequence>MKLLTIREENRIGAGGGGGGGGDGGAEDGGKKMKGLRKKMGVRGGYVKTGCMDKCGDVRIPYPFGIGAECSINQWYIVDCNSSTPYLRALNVEVLGVTLKNMTVIVNTPMIIDCQKPFWTSSEIMGVDFERSPFFFSKSHNKFVFKGCGNAVMMMDNGSVVTGCSTSCRNVTLSDINNCYGSGCCQTVIPSYLKSYKINITHYKDDDEGCGSAFLVNKASYEKRRLSKPFIVRNTSFIPMSFLWTLTDPNQFTCCSYEFPNRRIMNISDGTTVNTWECDYIGSASLEGSPYLKDGCRRYEDPDELDIGIERWL</sequence>
<dbReference type="InterPro" id="IPR025287">
    <property type="entry name" value="WAK_GUB"/>
</dbReference>
<dbReference type="Proteomes" id="UP001229421">
    <property type="component" value="Unassembled WGS sequence"/>
</dbReference>
<evidence type="ECO:0000259" key="8">
    <source>
        <dbReference type="Pfam" id="PF08488"/>
    </source>
</evidence>
<keyword evidence="3" id="KW-0808">Transferase</keyword>
<evidence type="ECO:0008006" key="12">
    <source>
        <dbReference type="Google" id="ProtNLM"/>
    </source>
</evidence>
<proteinExistence type="predicted"/>
<comment type="subcellular location">
    <subcellularLocation>
        <location evidence="1">Membrane</location>
        <topology evidence="1">Single-pass type I membrane protein</topology>
    </subcellularLocation>
</comment>
<dbReference type="GO" id="GO:0030247">
    <property type="term" value="F:polysaccharide binding"/>
    <property type="evidence" value="ECO:0007669"/>
    <property type="project" value="InterPro"/>
</dbReference>
<evidence type="ECO:0000259" key="9">
    <source>
        <dbReference type="Pfam" id="PF13947"/>
    </source>
</evidence>
<gene>
    <name evidence="10" type="ORF">QVD17_37762</name>
</gene>
<keyword evidence="6" id="KW-0325">Glycoprotein</keyword>
<evidence type="ECO:0000256" key="3">
    <source>
        <dbReference type="ARBA" id="ARBA00022679"/>
    </source>
</evidence>
<reference evidence="10" key="1">
    <citation type="journal article" date="2023" name="bioRxiv">
        <title>Improved chromosome-level genome assembly for marigold (Tagetes erecta).</title>
        <authorList>
            <person name="Jiang F."/>
            <person name="Yuan L."/>
            <person name="Wang S."/>
            <person name="Wang H."/>
            <person name="Xu D."/>
            <person name="Wang A."/>
            <person name="Fan W."/>
        </authorList>
    </citation>
    <scope>NUCLEOTIDE SEQUENCE</scope>
    <source>
        <strain evidence="10">WSJ</strain>
        <tissue evidence="10">Leaf</tissue>
    </source>
</reference>
<evidence type="ECO:0000256" key="6">
    <source>
        <dbReference type="ARBA" id="ARBA00023180"/>
    </source>
</evidence>
<feature type="domain" description="Wall-associated receptor kinase" evidence="8">
    <location>
        <begin position="178"/>
        <end position="247"/>
    </location>
</feature>
<accession>A0AAD8JXC1</accession>
<evidence type="ECO:0000256" key="5">
    <source>
        <dbReference type="ARBA" id="ARBA00023157"/>
    </source>
</evidence>
<dbReference type="GO" id="GO:0004674">
    <property type="term" value="F:protein serine/threonine kinase activity"/>
    <property type="evidence" value="ECO:0007669"/>
    <property type="project" value="UniProtKB-KW"/>
</dbReference>
<protein>
    <recommendedName>
        <fullName evidence="12">Wall-associated receptor kinase galacturonan-binding domain-containing protein</fullName>
    </recommendedName>
</protein>
<evidence type="ECO:0000256" key="7">
    <source>
        <dbReference type="SAM" id="MobiDB-lite"/>
    </source>
</evidence>
<organism evidence="10 11">
    <name type="scientific">Tagetes erecta</name>
    <name type="common">African marigold</name>
    <dbReference type="NCBI Taxonomy" id="13708"/>
    <lineage>
        <taxon>Eukaryota</taxon>
        <taxon>Viridiplantae</taxon>
        <taxon>Streptophyta</taxon>
        <taxon>Embryophyta</taxon>
        <taxon>Tracheophyta</taxon>
        <taxon>Spermatophyta</taxon>
        <taxon>Magnoliopsida</taxon>
        <taxon>eudicotyledons</taxon>
        <taxon>Gunneridae</taxon>
        <taxon>Pentapetalae</taxon>
        <taxon>asterids</taxon>
        <taxon>campanulids</taxon>
        <taxon>Asterales</taxon>
        <taxon>Asteraceae</taxon>
        <taxon>Asteroideae</taxon>
        <taxon>Heliantheae alliance</taxon>
        <taxon>Tageteae</taxon>
        <taxon>Tagetes</taxon>
    </lineage>
</organism>
<dbReference type="Pfam" id="PF13947">
    <property type="entry name" value="GUB_WAK_bind"/>
    <property type="match status" value="1"/>
</dbReference>
<keyword evidence="11" id="KW-1185">Reference proteome</keyword>
<evidence type="ECO:0000256" key="2">
    <source>
        <dbReference type="ARBA" id="ARBA00022527"/>
    </source>
</evidence>
<feature type="domain" description="Wall-associated receptor kinase galacturonan-binding" evidence="9">
    <location>
        <begin position="51"/>
        <end position="106"/>
    </location>
</feature>
<keyword evidence="4" id="KW-0732">Signal</keyword>
<evidence type="ECO:0000313" key="11">
    <source>
        <dbReference type="Proteomes" id="UP001229421"/>
    </source>
</evidence>
<feature type="compositionally biased region" description="Gly residues" evidence="7">
    <location>
        <begin position="13"/>
        <end position="24"/>
    </location>
</feature>
<dbReference type="GO" id="GO:0016020">
    <property type="term" value="C:membrane"/>
    <property type="evidence" value="ECO:0007669"/>
    <property type="project" value="UniProtKB-SubCell"/>
</dbReference>
<feature type="region of interest" description="Disordered" evidence="7">
    <location>
        <begin position="9"/>
        <end position="30"/>
    </location>
</feature>
<dbReference type="InterPro" id="IPR013695">
    <property type="entry name" value="WAK"/>
</dbReference>
<keyword evidence="5" id="KW-1015">Disulfide bond</keyword>
<evidence type="ECO:0000313" key="10">
    <source>
        <dbReference type="EMBL" id="KAK1411216.1"/>
    </source>
</evidence>
<keyword evidence="2" id="KW-0418">Kinase</keyword>
<keyword evidence="2" id="KW-0723">Serine/threonine-protein kinase</keyword>
<dbReference type="Pfam" id="PF08488">
    <property type="entry name" value="WAK"/>
    <property type="match status" value="1"/>
</dbReference>
<dbReference type="AlphaFoldDB" id="A0AAD8JXC1"/>
<name>A0AAD8JXC1_TARER</name>
<dbReference type="EMBL" id="JAUHHV010000010">
    <property type="protein sequence ID" value="KAK1411216.1"/>
    <property type="molecule type" value="Genomic_DNA"/>
</dbReference>
<dbReference type="PANTHER" id="PTHR33491">
    <property type="entry name" value="OSJNBA0016N04.9 PROTEIN"/>
    <property type="match status" value="1"/>
</dbReference>